<dbReference type="HAMAP" id="MF_02087">
    <property type="entry name" value="PLP_homeostasis"/>
    <property type="match status" value="1"/>
</dbReference>
<evidence type="ECO:0000313" key="6">
    <source>
        <dbReference type="EMBL" id="PIM54615.1"/>
    </source>
</evidence>
<comment type="similarity">
    <text evidence="2 4">Belongs to the pyridoxal phosphate-binding protein YggS/PROSC family.</text>
</comment>
<protein>
    <recommendedName>
        <fullName evidence="2">Pyridoxal phosphate homeostasis protein</fullName>
        <shortName evidence="2">PLP homeostasis protein</shortName>
    </recommendedName>
</protein>
<evidence type="ECO:0000256" key="3">
    <source>
        <dbReference type="PIRSR" id="PIRSR004848-1"/>
    </source>
</evidence>
<dbReference type="SUPFAM" id="SSF51419">
    <property type="entry name" value="PLP-binding barrel"/>
    <property type="match status" value="1"/>
</dbReference>
<comment type="caution">
    <text evidence="6">The sequence shown here is derived from an EMBL/GenBank/DDBJ whole genome shotgun (WGS) entry which is preliminary data.</text>
</comment>
<dbReference type="InterPro" id="IPR001608">
    <property type="entry name" value="Ala_racemase_N"/>
</dbReference>
<reference evidence="6 7" key="1">
    <citation type="submission" date="2017-11" db="EMBL/GenBank/DDBJ databases">
        <title>Draft genome sequence of Mitsuaria sp. HWN-4.</title>
        <authorList>
            <person name="Gundlapally S.R."/>
        </authorList>
    </citation>
    <scope>NUCLEOTIDE SEQUENCE [LARGE SCALE GENOMIC DNA]</scope>
    <source>
        <strain evidence="6 7">HWN-4</strain>
    </source>
</reference>
<accession>A0A2G9CE14</accession>
<dbReference type="PIRSF" id="PIRSF004848">
    <property type="entry name" value="YBL036c_PLPDEIII"/>
    <property type="match status" value="1"/>
</dbReference>
<organism evidence="6 7">
    <name type="scientific">Roseateles chitinivorans</name>
    <dbReference type="NCBI Taxonomy" id="2917965"/>
    <lineage>
        <taxon>Bacteria</taxon>
        <taxon>Pseudomonadati</taxon>
        <taxon>Pseudomonadota</taxon>
        <taxon>Betaproteobacteria</taxon>
        <taxon>Burkholderiales</taxon>
        <taxon>Sphaerotilaceae</taxon>
        <taxon>Roseateles</taxon>
    </lineage>
</organism>
<comment type="function">
    <text evidence="2">Pyridoxal 5'-phosphate (PLP)-binding protein, which is involved in PLP homeostasis.</text>
</comment>
<dbReference type="CDD" id="cd06824">
    <property type="entry name" value="PLPDE_III_Yggs_like"/>
    <property type="match status" value="1"/>
</dbReference>
<sequence>MATISENIQQLHGRIERACLQASRPVHSVTLLVVTKTFPATDVREAFEAGERRFGENYVQEGVDKIEALADLRDCVEWHLIGPLQSNKTRVVAERFDWVHSVDRLKIAQRLAEQRPAALPPLDICLQVNISGEASKSGLAPAEVAEVARAVAALPRLRLRGLMAIPEPAATLEAQRVPHRALAGLLATLNRDLGLAMDTLSMGMSADMDAAILEGATMVRVGSAIFGARTRPTSPEG</sequence>
<dbReference type="Proteomes" id="UP000231501">
    <property type="component" value="Unassembled WGS sequence"/>
</dbReference>
<keyword evidence="7" id="KW-1185">Reference proteome</keyword>
<dbReference type="RefSeq" id="WP_099860000.1">
    <property type="nucleotide sequence ID" value="NZ_PEOG01000008.1"/>
</dbReference>
<name>A0A2G9CE14_9BURK</name>
<gene>
    <name evidence="6" type="ORF">CS062_03055</name>
</gene>
<dbReference type="Gene3D" id="3.20.20.10">
    <property type="entry name" value="Alanine racemase"/>
    <property type="match status" value="1"/>
</dbReference>
<dbReference type="PANTHER" id="PTHR10146:SF14">
    <property type="entry name" value="PYRIDOXAL PHOSPHATE HOMEOSTASIS PROTEIN"/>
    <property type="match status" value="1"/>
</dbReference>
<dbReference type="NCBIfam" id="TIGR00044">
    <property type="entry name" value="YggS family pyridoxal phosphate-dependent enzyme"/>
    <property type="match status" value="1"/>
</dbReference>
<dbReference type="GO" id="GO:0030170">
    <property type="term" value="F:pyridoxal phosphate binding"/>
    <property type="evidence" value="ECO:0007669"/>
    <property type="project" value="UniProtKB-UniRule"/>
</dbReference>
<evidence type="ECO:0000256" key="2">
    <source>
        <dbReference type="HAMAP-Rule" id="MF_02087"/>
    </source>
</evidence>
<dbReference type="OrthoDB" id="9804072at2"/>
<dbReference type="InterPro" id="IPR029066">
    <property type="entry name" value="PLP-binding_barrel"/>
</dbReference>
<evidence type="ECO:0000256" key="4">
    <source>
        <dbReference type="RuleBase" id="RU004514"/>
    </source>
</evidence>
<evidence type="ECO:0000313" key="7">
    <source>
        <dbReference type="Proteomes" id="UP000231501"/>
    </source>
</evidence>
<proteinExistence type="inferred from homology"/>
<dbReference type="EMBL" id="PEOG01000008">
    <property type="protein sequence ID" value="PIM54615.1"/>
    <property type="molecule type" value="Genomic_DNA"/>
</dbReference>
<dbReference type="InterPro" id="IPR011078">
    <property type="entry name" value="PyrdxlP_homeostasis"/>
</dbReference>
<comment type="cofactor">
    <cofactor evidence="3">
        <name>pyridoxal 5'-phosphate</name>
        <dbReference type="ChEBI" id="CHEBI:597326"/>
    </cofactor>
</comment>
<keyword evidence="1 2" id="KW-0663">Pyridoxal phosphate</keyword>
<feature type="modified residue" description="N6-(pyridoxal phosphate)lysine" evidence="2 3">
    <location>
        <position position="36"/>
    </location>
</feature>
<feature type="domain" description="Alanine racemase N-terminal" evidence="5">
    <location>
        <begin position="28"/>
        <end position="229"/>
    </location>
</feature>
<evidence type="ECO:0000259" key="5">
    <source>
        <dbReference type="Pfam" id="PF01168"/>
    </source>
</evidence>
<dbReference type="PANTHER" id="PTHR10146">
    <property type="entry name" value="PROLINE SYNTHETASE CO-TRANSCRIBED BACTERIAL HOMOLOG PROTEIN"/>
    <property type="match status" value="1"/>
</dbReference>
<dbReference type="AlphaFoldDB" id="A0A2G9CE14"/>
<evidence type="ECO:0000256" key="1">
    <source>
        <dbReference type="ARBA" id="ARBA00022898"/>
    </source>
</evidence>
<dbReference type="FunFam" id="3.20.20.10:FF:000018">
    <property type="entry name" value="Pyridoxal phosphate homeostasis protein"/>
    <property type="match status" value="1"/>
</dbReference>
<dbReference type="Pfam" id="PF01168">
    <property type="entry name" value="Ala_racemase_N"/>
    <property type="match status" value="1"/>
</dbReference>